<feature type="region of interest" description="Disordered" evidence="1">
    <location>
        <begin position="1"/>
        <end position="130"/>
    </location>
</feature>
<dbReference type="PANTHER" id="PTHR48449">
    <property type="entry name" value="DUF1985 DOMAIN-CONTAINING PROTEIN"/>
    <property type="match status" value="1"/>
</dbReference>
<feature type="compositionally biased region" description="Acidic residues" evidence="1">
    <location>
        <begin position="113"/>
        <end position="127"/>
    </location>
</feature>
<keyword evidence="4" id="KW-1185">Reference proteome</keyword>
<sequence length="664" mass="78038">MAPVKRKIVLTKETTNTKIQKRPRTKPCRKKNENLTTTLLEELASEVVSSSQVEAQFSQKEYEEREKDKNEVDDDGERAEEVEEEEGNKKEVEEDKGKQKEVEEEQGKNKEVVEEEEEKINEVDEEEEKQKWPNAIGDSIMMSAMGKPFDTFRITLKQNGLEDFFRNSCFGHFLDLPENNNAHFQITMFYELLKRRFIFQNPEKKDEVLINYCGMPLFFGRREFAIVSGLKCHPPSKPFPEFIVKKEPRRRKKRGKEETRQSTEEQDLVSLVGTSFKNPNLIYLLNVENTSRKHNESLCLLWFDIEAFNNYPWGHKSFKLTVKYLLKPLGPKTNNLFGFPWTFMAWAFEVIPHLTHQSFAARTIKRDRVVNELVVFDGVNGRGIDAGAGQDQGATSCRRCSGFLCEKCKKQDEDFIMYLQTLKEEKKSFIKAIQILKKKIFGELSMVVGEEVLEFKHVNVYKRVTIAEKNKLVDLTRANDLRAQYVMHFFSGEDFRTMTSMDIWWEDWYVDEILSLMWERHVRYPEYYDSTDRILDLNLYSNFKLRYDKMSEEAITLVNEFEWDEDMINYVRGIRPYPGGMDWIGAKRLLAVMNMNKTHFVTLEILLHEGRMNVCDCLLMGMEHAKFLTFIQPVFELLPKLLKQSGIMKHLLDKFLNEPCEFEG</sequence>
<feature type="compositionally biased region" description="Low complexity" evidence="1">
    <location>
        <begin position="35"/>
        <end position="56"/>
    </location>
</feature>
<dbReference type="InterPro" id="IPR015410">
    <property type="entry name" value="DUF1985"/>
</dbReference>
<protein>
    <recommendedName>
        <fullName evidence="2">DUF1985 domain-containing protein</fullName>
    </recommendedName>
</protein>
<dbReference type="EMBL" id="JACXVP010000012">
    <property type="protein sequence ID" value="KAG5571770.1"/>
    <property type="molecule type" value="Genomic_DNA"/>
</dbReference>
<evidence type="ECO:0000313" key="4">
    <source>
        <dbReference type="Proteomes" id="UP000824120"/>
    </source>
</evidence>
<reference evidence="3 4" key="1">
    <citation type="submission" date="2020-09" db="EMBL/GenBank/DDBJ databases">
        <title>De no assembly of potato wild relative species, Solanum commersonii.</title>
        <authorList>
            <person name="Cho K."/>
        </authorList>
    </citation>
    <scope>NUCLEOTIDE SEQUENCE [LARGE SCALE GENOMIC DNA]</scope>
    <source>
        <strain evidence="3">LZ3.2</strain>
        <tissue evidence="3">Leaf</tissue>
    </source>
</reference>
<evidence type="ECO:0000313" key="3">
    <source>
        <dbReference type="EMBL" id="KAG5571770.1"/>
    </source>
</evidence>
<dbReference type="OrthoDB" id="1930729at2759"/>
<feature type="compositionally biased region" description="Acidic residues" evidence="1">
    <location>
        <begin position="71"/>
        <end position="86"/>
    </location>
</feature>
<feature type="domain" description="DUF1985" evidence="2">
    <location>
        <begin position="203"/>
        <end position="323"/>
    </location>
</feature>
<organism evidence="3 4">
    <name type="scientific">Solanum commersonii</name>
    <name type="common">Commerson's wild potato</name>
    <name type="synonym">Commerson's nightshade</name>
    <dbReference type="NCBI Taxonomy" id="4109"/>
    <lineage>
        <taxon>Eukaryota</taxon>
        <taxon>Viridiplantae</taxon>
        <taxon>Streptophyta</taxon>
        <taxon>Embryophyta</taxon>
        <taxon>Tracheophyta</taxon>
        <taxon>Spermatophyta</taxon>
        <taxon>Magnoliopsida</taxon>
        <taxon>eudicotyledons</taxon>
        <taxon>Gunneridae</taxon>
        <taxon>Pentapetalae</taxon>
        <taxon>asterids</taxon>
        <taxon>lamiids</taxon>
        <taxon>Solanales</taxon>
        <taxon>Solanaceae</taxon>
        <taxon>Solanoideae</taxon>
        <taxon>Solaneae</taxon>
        <taxon>Solanum</taxon>
    </lineage>
</organism>
<feature type="compositionally biased region" description="Basic residues" evidence="1">
    <location>
        <begin position="19"/>
        <end position="29"/>
    </location>
</feature>
<accession>A0A9J5W8A5</accession>
<feature type="compositionally biased region" description="Basic and acidic residues" evidence="1">
    <location>
        <begin position="87"/>
        <end position="112"/>
    </location>
</feature>
<dbReference type="Pfam" id="PF09331">
    <property type="entry name" value="DUF1985"/>
    <property type="match status" value="1"/>
</dbReference>
<evidence type="ECO:0000256" key="1">
    <source>
        <dbReference type="SAM" id="MobiDB-lite"/>
    </source>
</evidence>
<name>A0A9J5W8A5_SOLCO</name>
<feature type="compositionally biased region" description="Basic and acidic residues" evidence="1">
    <location>
        <begin position="60"/>
        <end position="70"/>
    </location>
</feature>
<dbReference type="PANTHER" id="PTHR48449:SF1">
    <property type="entry name" value="DUF1985 DOMAIN-CONTAINING PROTEIN"/>
    <property type="match status" value="1"/>
</dbReference>
<evidence type="ECO:0000259" key="2">
    <source>
        <dbReference type="Pfam" id="PF09331"/>
    </source>
</evidence>
<dbReference type="Proteomes" id="UP000824120">
    <property type="component" value="Chromosome 12"/>
</dbReference>
<dbReference type="AlphaFoldDB" id="A0A9J5W8A5"/>
<comment type="caution">
    <text evidence="3">The sequence shown here is derived from an EMBL/GenBank/DDBJ whole genome shotgun (WGS) entry which is preliminary data.</text>
</comment>
<proteinExistence type="predicted"/>
<gene>
    <name evidence="3" type="ORF">H5410_061536</name>
</gene>